<dbReference type="AlphaFoldDB" id="A0A081BZ43"/>
<dbReference type="Proteomes" id="UP000030661">
    <property type="component" value="Unassembled WGS sequence"/>
</dbReference>
<accession>A0A081BZ43</accession>
<evidence type="ECO:0000313" key="2">
    <source>
        <dbReference type="EMBL" id="GAK57598.1"/>
    </source>
</evidence>
<evidence type="ECO:0000313" key="3">
    <source>
        <dbReference type="Proteomes" id="UP000030661"/>
    </source>
</evidence>
<evidence type="ECO:0000256" key="1">
    <source>
        <dbReference type="SAM" id="MobiDB-lite"/>
    </source>
</evidence>
<feature type="region of interest" description="Disordered" evidence="1">
    <location>
        <begin position="1"/>
        <end position="31"/>
    </location>
</feature>
<protein>
    <submittedName>
        <fullName evidence="2">Uncharacterized protein</fullName>
    </submittedName>
</protein>
<organism evidence="2">
    <name type="scientific">Vecturithrix granuli</name>
    <dbReference type="NCBI Taxonomy" id="1499967"/>
    <lineage>
        <taxon>Bacteria</taxon>
        <taxon>Candidatus Moduliflexota</taxon>
        <taxon>Candidatus Vecturitrichia</taxon>
        <taxon>Candidatus Vecturitrichales</taxon>
        <taxon>Candidatus Vecturitrichaceae</taxon>
        <taxon>Candidatus Vecturithrix</taxon>
    </lineage>
</organism>
<keyword evidence="3" id="KW-1185">Reference proteome</keyword>
<dbReference type="EMBL" id="DF820466">
    <property type="protein sequence ID" value="GAK57598.1"/>
    <property type="molecule type" value="Genomic_DNA"/>
</dbReference>
<sequence>MRPLHQGNALTGAASEMPLRRSRRTPDRPLAMSHHLPFHHYPKINIIRNTVRSQRFSVVFSLFRNAEAFITSQFHSCR</sequence>
<gene>
    <name evidence="2" type="ORF">U27_04565</name>
</gene>
<proteinExistence type="predicted"/>
<name>A0A081BZ43_VECG1</name>
<reference evidence="2" key="1">
    <citation type="journal article" date="2015" name="PeerJ">
        <title>First genomic representation of candidate bacterial phylum KSB3 points to enhanced environmental sensing as a trigger of wastewater bulking.</title>
        <authorList>
            <person name="Sekiguchi Y."/>
            <person name="Ohashi A."/>
            <person name="Parks D.H."/>
            <person name="Yamauchi T."/>
            <person name="Tyson G.W."/>
            <person name="Hugenholtz P."/>
        </authorList>
    </citation>
    <scope>NUCLEOTIDE SEQUENCE [LARGE SCALE GENOMIC DNA]</scope>
</reference>
<dbReference type="HOGENOM" id="CLU_2614823_0_0_0"/>